<dbReference type="AlphaFoldDB" id="A0A8I6TDI3"/>
<keyword evidence="3" id="KW-0963">Cytoplasm</keyword>
<dbReference type="InterPro" id="IPR011989">
    <property type="entry name" value="ARM-like"/>
</dbReference>
<name>A0A8I6TDI3_CIMLE</name>
<dbReference type="OrthoDB" id="5585685at2759"/>
<sequence length="503" mass="57178">MLDEDGLVRCLQSSNPLPLLKEFSNDALANPSDFPALKAGREFVWSSIFKKIQSEPDILYYLKTLRVLSRDKEGIEEFVTEERVAVLFRCAGFGENNYNVDCVVEALKCMCNLMLNYNKTAQYLEDLNTVKYAVKRINSKDTVNEEKIYDIKLLFLITALNRSARLKAFQEARGLNLFTNLLKEESNFTNMTEERVKFCCDIIKLMFNVLIEIEPDKPNTRCDASEILKLTTVLKDLLSCNLEYAKRLHNDVINLLTVIPKIDLLVLIAPGQGSSEPDFSTLDNIINHMDILLTELESNPKIPKDTLSPILLVLFRLAELHNLSRKYMRFKILPKLTDVSTRPEEGKTIRNKLCRLLTCPVQCISDLVADFLFVLCKENVARMVKHTGFGNAAGLLARRGLLGAPGDYSSDSEDSETEEYSRDKHLINPIIGCKDEPRVNILDSMPYEQKEFLAMELVNKIDQLQRGGIIQPCRIVDGRPEPIESLQELQLAMKPNENNEDSS</sequence>
<evidence type="ECO:0008006" key="8">
    <source>
        <dbReference type="Google" id="ProtNLM"/>
    </source>
</evidence>
<dbReference type="KEGG" id="clec:106665139"/>
<keyword evidence="7" id="KW-1185">Reference proteome</keyword>
<accession>A0A8I6TDI3</accession>
<evidence type="ECO:0000256" key="1">
    <source>
        <dbReference type="ARBA" id="ARBA00004544"/>
    </source>
</evidence>
<dbReference type="GO" id="GO:0007186">
    <property type="term" value="P:G protein-coupled receptor signaling pathway"/>
    <property type="evidence" value="ECO:0007669"/>
    <property type="project" value="TreeGrafter"/>
</dbReference>
<evidence type="ECO:0000256" key="4">
    <source>
        <dbReference type="ARBA" id="ARBA00022658"/>
    </source>
</evidence>
<dbReference type="EnsemblMetazoa" id="XM_014391357.2">
    <property type="protein sequence ID" value="XP_014246843.1"/>
    <property type="gene ID" value="LOC106665139"/>
</dbReference>
<dbReference type="Proteomes" id="UP000494040">
    <property type="component" value="Unassembled WGS sequence"/>
</dbReference>
<dbReference type="InterPro" id="IPR008376">
    <property type="entry name" value="Chaperone_Ric-8_A/B"/>
</dbReference>
<dbReference type="OMA" id="NADPIFT"/>
<dbReference type="PRINTS" id="PR01802">
    <property type="entry name" value="SYNEMBRYN"/>
</dbReference>
<protein>
    <recommendedName>
        <fullName evidence="8">Synembryn</fullName>
    </recommendedName>
</protein>
<proteinExistence type="inferred from homology"/>
<comment type="subcellular location">
    <subcellularLocation>
        <location evidence="1">Cytoplasm</location>
        <location evidence="1">Cell cortex</location>
    </subcellularLocation>
</comment>
<dbReference type="InterPro" id="IPR019318">
    <property type="entry name" value="Gua_nucleotide_exch_fac_Ric8"/>
</dbReference>
<evidence type="ECO:0000313" key="7">
    <source>
        <dbReference type="Proteomes" id="UP000494040"/>
    </source>
</evidence>
<dbReference type="GO" id="GO:0005938">
    <property type="term" value="C:cell cortex"/>
    <property type="evidence" value="ECO:0007669"/>
    <property type="project" value="UniProtKB-SubCell"/>
</dbReference>
<keyword evidence="4" id="KW-0344">Guanine-nucleotide releasing factor</keyword>
<dbReference type="GO" id="GO:0001965">
    <property type="term" value="F:G-protein alpha-subunit binding"/>
    <property type="evidence" value="ECO:0007669"/>
    <property type="project" value="TreeGrafter"/>
</dbReference>
<gene>
    <name evidence="6" type="primary">106665139</name>
</gene>
<dbReference type="Pfam" id="PF10165">
    <property type="entry name" value="Ric8"/>
    <property type="match status" value="1"/>
</dbReference>
<evidence type="ECO:0000256" key="3">
    <source>
        <dbReference type="ARBA" id="ARBA00022490"/>
    </source>
</evidence>
<dbReference type="InterPro" id="IPR016024">
    <property type="entry name" value="ARM-type_fold"/>
</dbReference>
<dbReference type="PANTHER" id="PTHR12425:SF5">
    <property type="entry name" value="SYNEMBRYN"/>
    <property type="match status" value="1"/>
</dbReference>
<dbReference type="GO" id="GO:0005085">
    <property type="term" value="F:guanyl-nucleotide exchange factor activity"/>
    <property type="evidence" value="ECO:0007669"/>
    <property type="project" value="UniProtKB-KW"/>
</dbReference>
<comment type="similarity">
    <text evidence="2">Belongs to the synembryn family.</text>
</comment>
<dbReference type="SUPFAM" id="SSF48371">
    <property type="entry name" value="ARM repeat"/>
    <property type="match status" value="1"/>
</dbReference>
<evidence type="ECO:0000313" key="6">
    <source>
        <dbReference type="EnsemblMetazoa" id="XP_014246843.1"/>
    </source>
</evidence>
<evidence type="ECO:0000256" key="2">
    <source>
        <dbReference type="ARBA" id="ARBA00009049"/>
    </source>
</evidence>
<dbReference type="PANTHER" id="PTHR12425">
    <property type="entry name" value="SYNEMBRYN"/>
    <property type="match status" value="1"/>
</dbReference>
<dbReference type="Gene3D" id="1.25.10.10">
    <property type="entry name" value="Leucine-rich Repeat Variant"/>
    <property type="match status" value="1"/>
</dbReference>
<organism evidence="6 7">
    <name type="scientific">Cimex lectularius</name>
    <name type="common">Bed bug</name>
    <name type="synonym">Acanthia lectularia</name>
    <dbReference type="NCBI Taxonomy" id="79782"/>
    <lineage>
        <taxon>Eukaryota</taxon>
        <taxon>Metazoa</taxon>
        <taxon>Ecdysozoa</taxon>
        <taxon>Arthropoda</taxon>
        <taxon>Hexapoda</taxon>
        <taxon>Insecta</taxon>
        <taxon>Pterygota</taxon>
        <taxon>Neoptera</taxon>
        <taxon>Paraneoptera</taxon>
        <taxon>Hemiptera</taxon>
        <taxon>Heteroptera</taxon>
        <taxon>Panheteroptera</taxon>
        <taxon>Cimicomorpha</taxon>
        <taxon>Cimicidae</taxon>
        <taxon>Cimex</taxon>
    </lineage>
</organism>
<keyword evidence="5" id="KW-0143">Chaperone</keyword>
<evidence type="ECO:0000256" key="5">
    <source>
        <dbReference type="ARBA" id="ARBA00023186"/>
    </source>
</evidence>
<reference evidence="6" key="1">
    <citation type="submission" date="2022-01" db="UniProtKB">
        <authorList>
            <consortium name="EnsemblMetazoa"/>
        </authorList>
    </citation>
    <scope>IDENTIFICATION</scope>
</reference>